<dbReference type="InterPro" id="IPR011990">
    <property type="entry name" value="TPR-like_helical_dom_sf"/>
</dbReference>
<dbReference type="EMBL" id="LGHB01000027">
    <property type="protein sequence ID" value="KUK95745.1"/>
    <property type="molecule type" value="Genomic_DNA"/>
</dbReference>
<evidence type="ECO:0000313" key="4">
    <source>
        <dbReference type="EMBL" id="KUK44490.1"/>
    </source>
</evidence>
<evidence type="ECO:0000256" key="3">
    <source>
        <dbReference type="SAM" id="Phobius"/>
    </source>
</evidence>
<keyword evidence="3" id="KW-0812">Transmembrane</keyword>
<evidence type="ECO:0000256" key="2">
    <source>
        <dbReference type="SAM" id="MobiDB-lite"/>
    </source>
</evidence>
<keyword evidence="3" id="KW-0472">Membrane</keyword>
<evidence type="ECO:0000313" key="7">
    <source>
        <dbReference type="Proteomes" id="UP000057043"/>
    </source>
</evidence>
<feature type="repeat" description="TPR" evidence="1">
    <location>
        <begin position="180"/>
        <end position="213"/>
    </location>
</feature>
<reference evidence="6 7" key="2">
    <citation type="journal article" date="2015" name="MBio">
        <title>Genome-Resolved Metagenomic Analysis Reveals Roles for Candidate Phyla and Other Microbial Community Members in Biogeochemical Transformations in Oil Reservoirs.</title>
        <authorList>
            <person name="Hu P."/>
            <person name="Tom L."/>
            <person name="Singh A."/>
            <person name="Thomas B.C."/>
            <person name="Baker B.J."/>
            <person name="Piceno Y.M."/>
            <person name="Andersen G.L."/>
            <person name="Banfield J.F."/>
        </authorList>
    </citation>
    <scope>NUCLEOTIDE SEQUENCE [LARGE SCALE GENOMIC DNA]</scope>
    <source>
        <strain evidence="4">57_489</strain>
    </source>
</reference>
<sequence>MDQLVVLQEIFESYMRGGFSRAIDPKSISGDCADLVVALLESFEEGQIEEKICIKLLNCLSDIYDIKRLGDICRLAGHLGIAARCYNKALSITADHHVRCVLLNNLGQVHARQGYLGRALHYYERAAEGFSALGDVGSLAHVLGNMGSAYRSGQNYDKAIESCRQSLEVFKSLEDEFGMAQMTGSLGRIYAEMGDFDLALQYYEKSLADFEGLGDQRQVAWLLNRMGRVNAEMNDCEVAIGYYNKAMEIFEGIGQNHNSGVVLSNLGRLYLDRGEYDLASDHLEMSLDLIRKSMQPVRANAVSWLSAVRSIQGREFHQQALHQIAGEKADREAGELILLASSNYAGASDCYLELAKTPGVGLPDLEIEGGIARFASDFVILEMETDPEKAVKLAEEGISALNSALSNAEDDSENPCVEALRRSMMGLKETWRLTLTKDEPWKLSDVVVDTMEHFSQAILQLGSAGRGCQEACGHLLPAFKTLGRFMAAKLKGESPIDLSETAIYLKRAESAFELAAPDLGMISPFQIREARLMVKRLEEISGDGKAERGLLLETYQSALLLMGRVLTRAALTEMAQLEVVRTWNESMNLIEESSPGRQKPSRSVPGGREFAPPAPEEPESADFEDLILEYEALREERANVRSPMIRSIDDVVSPEGGPSFEANAESTKLSEFLSEEINGTPGPKEVEREEISPIEIPDLAESHDEISMGSACGDLATVNVYRRSPLRSIFRFASVVVEDLSELVPRRSEFKTPRLQRQSHKALLEFLVWRGFRLFAALVFVYLLIDLTHYFI</sequence>
<dbReference type="PANTHER" id="PTHR10098">
    <property type="entry name" value="RAPSYN-RELATED"/>
    <property type="match status" value="1"/>
</dbReference>
<dbReference type="SUPFAM" id="SSF48452">
    <property type="entry name" value="TPR-like"/>
    <property type="match status" value="2"/>
</dbReference>
<dbReference type="Gene3D" id="1.25.40.10">
    <property type="entry name" value="Tetratricopeptide repeat domain"/>
    <property type="match status" value="1"/>
</dbReference>
<evidence type="ECO:0000313" key="6">
    <source>
        <dbReference type="Proteomes" id="UP000053961"/>
    </source>
</evidence>
<feature type="transmembrane region" description="Helical" evidence="3">
    <location>
        <begin position="766"/>
        <end position="785"/>
    </location>
</feature>
<dbReference type="Pfam" id="PF13374">
    <property type="entry name" value="TPR_10"/>
    <property type="match status" value="1"/>
</dbReference>
<dbReference type="Proteomes" id="UP000053961">
    <property type="component" value="Unassembled WGS sequence"/>
</dbReference>
<reference evidence="5" key="1">
    <citation type="journal article" date="2015" name="MBio">
        <title>Genome-resolved metagenomic analysis reveals roles for candidate phyla and other microbial community members in biogeochemical transformations in oil reservoirs.</title>
        <authorList>
            <person name="Hu P."/>
            <person name="Tom L."/>
            <person name="Singh A."/>
            <person name="Thomas B.C."/>
            <person name="Baker B.J."/>
            <person name="Piceno Y.M."/>
            <person name="Andersen G.L."/>
            <person name="Banfield J.F."/>
        </authorList>
    </citation>
    <scope>NUCLEOTIDE SEQUENCE [LARGE SCALE GENOMIC DNA]</scope>
    <source>
        <strain evidence="5">56_747</strain>
    </source>
</reference>
<evidence type="ECO:0000313" key="5">
    <source>
        <dbReference type="EMBL" id="KUK95745.1"/>
    </source>
</evidence>
<dbReference type="Proteomes" id="UP000057043">
    <property type="component" value="Unassembled WGS sequence"/>
</dbReference>
<dbReference type="SMART" id="SM00028">
    <property type="entry name" value="TPR"/>
    <property type="match status" value="6"/>
</dbReference>
<dbReference type="EMBL" id="LGFT01000024">
    <property type="protein sequence ID" value="KUK44490.1"/>
    <property type="molecule type" value="Genomic_DNA"/>
</dbReference>
<dbReference type="Pfam" id="PF13424">
    <property type="entry name" value="TPR_12"/>
    <property type="match status" value="2"/>
</dbReference>
<gene>
    <name evidence="4" type="ORF">XD72_1157</name>
    <name evidence="5" type="ORF">XE07_1595</name>
</gene>
<dbReference type="InterPro" id="IPR019734">
    <property type="entry name" value="TPR_rpt"/>
</dbReference>
<keyword evidence="1" id="KW-0802">TPR repeat</keyword>
<dbReference type="PROSITE" id="PS50005">
    <property type="entry name" value="TPR"/>
    <property type="match status" value="3"/>
</dbReference>
<comment type="caution">
    <text evidence="5">The sequence shown here is derived from an EMBL/GenBank/DDBJ whole genome shotgun (WGS) entry which is preliminary data.</text>
</comment>
<feature type="region of interest" description="Disordered" evidence="2">
    <location>
        <begin position="590"/>
        <end position="621"/>
    </location>
</feature>
<evidence type="ECO:0000256" key="1">
    <source>
        <dbReference type="PROSITE-ProRule" id="PRU00339"/>
    </source>
</evidence>
<organism evidence="5 6">
    <name type="scientific">Methanothrix harundinacea</name>
    <dbReference type="NCBI Taxonomy" id="301375"/>
    <lineage>
        <taxon>Archaea</taxon>
        <taxon>Methanobacteriati</taxon>
        <taxon>Methanobacteriota</taxon>
        <taxon>Stenosarchaea group</taxon>
        <taxon>Methanomicrobia</taxon>
        <taxon>Methanotrichales</taxon>
        <taxon>Methanotrichaceae</taxon>
        <taxon>Methanothrix</taxon>
    </lineage>
</organism>
<dbReference type="AlphaFoldDB" id="A0A101IJ07"/>
<protein>
    <submittedName>
        <fullName evidence="5">Tetratricopeptide TPR_2 repeat protein</fullName>
    </submittedName>
</protein>
<proteinExistence type="predicted"/>
<feature type="repeat" description="TPR" evidence="1">
    <location>
        <begin position="140"/>
        <end position="173"/>
    </location>
</feature>
<dbReference type="PATRIC" id="fig|301375.6.peg.781"/>
<name>A0A101IJ07_9EURY</name>
<feature type="repeat" description="TPR" evidence="1">
    <location>
        <begin position="260"/>
        <end position="293"/>
    </location>
</feature>
<accession>A0A101IJ07</accession>
<keyword evidence="3" id="KW-1133">Transmembrane helix</keyword>